<reference evidence="1 2" key="1">
    <citation type="submission" date="2015-03" db="EMBL/GenBank/DDBJ databases">
        <authorList>
            <consortium name="Pathogen Informatics"/>
        </authorList>
    </citation>
    <scope>NUCLEOTIDE SEQUENCE [LARGE SCALE GENOMIC DNA]</scope>
    <source>
        <strain evidence="1 2">P00601463</strain>
    </source>
</reference>
<proteinExistence type="predicted"/>
<organism evidence="1 2">
    <name type="scientific">Mycobacterium tuberculosis</name>
    <dbReference type="NCBI Taxonomy" id="1773"/>
    <lineage>
        <taxon>Bacteria</taxon>
        <taxon>Bacillati</taxon>
        <taxon>Actinomycetota</taxon>
        <taxon>Actinomycetes</taxon>
        <taxon>Mycobacteriales</taxon>
        <taxon>Mycobacteriaceae</taxon>
        <taxon>Mycobacterium</taxon>
        <taxon>Mycobacterium tuberculosis complex</taxon>
    </lineage>
</organism>
<protein>
    <submittedName>
        <fullName evidence="1">Uncharacterized protein</fullName>
    </submittedName>
</protein>
<evidence type="ECO:0000313" key="2">
    <source>
        <dbReference type="Proteomes" id="UP000048600"/>
    </source>
</evidence>
<dbReference type="AlphaFoldDB" id="A0A655JFE5"/>
<dbReference type="EMBL" id="CHKL01000460">
    <property type="protein sequence ID" value="COW82186.1"/>
    <property type="molecule type" value="Genomic_DNA"/>
</dbReference>
<dbReference type="Proteomes" id="UP000048600">
    <property type="component" value="Unassembled WGS sequence"/>
</dbReference>
<gene>
    <name evidence="1" type="ORF">ERS007741_03225</name>
</gene>
<name>A0A655JFE5_MYCTX</name>
<sequence>MISKMTNNRIVIANSMRLRSRCPVRFRSATVAAGPVRLAVSVEPATWCSTMSATRAYACLDWVEPRSPGRPTGRIQA</sequence>
<evidence type="ECO:0000313" key="1">
    <source>
        <dbReference type="EMBL" id="COW82186.1"/>
    </source>
</evidence>
<accession>A0A655JFE5</accession>